<dbReference type="Pfam" id="PF13450">
    <property type="entry name" value="NAD_binding_8"/>
    <property type="match status" value="1"/>
</dbReference>
<dbReference type="PANTHER" id="PTHR10668:SF103">
    <property type="entry name" value="PYRIDINE NUCLEOTIDE-DISULFIDE OXIDOREDUCTASE DOMAIN-CONTAINING PROTEIN 2"/>
    <property type="match status" value="1"/>
</dbReference>
<dbReference type="InterPro" id="IPR036188">
    <property type="entry name" value="FAD/NAD-bd_sf"/>
</dbReference>
<proteinExistence type="predicted"/>
<dbReference type="RefSeq" id="WP_043683942.1">
    <property type="nucleotide sequence ID" value="NZ_JACHIB010000022.1"/>
</dbReference>
<comment type="caution">
    <text evidence="1">The sequence shown here is derived from an EMBL/GenBank/DDBJ whole genome shotgun (WGS) entry which is preliminary data.</text>
</comment>
<dbReference type="SUPFAM" id="SSF51905">
    <property type="entry name" value="FAD/NAD(P)-binding domain"/>
    <property type="match status" value="1"/>
</dbReference>
<evidence type="ECO:0000313" key="2">
    <source>
        <dbReference type="Proteomes" id="UP000541136"/>
    </source>
</evidence>
<dbReference type="SMR" id="A0A7W9TRI9"/>
<evidence type="ECO:0000313" key="1">
    <source>
        <dbReference type="EMBL" id="MBB6085241.1"/>
    </source>
</evidence>
<dbReference type="Proteomes" id="UP000541136">
    <property type="component" value="Unassembled WGS sequence"/>
</dbReference>
<name>A0A7W9TRI9_CASDE</name>
<accession>A0A7W9TRI9</accession>
<sequence>MSEVKQCDVVVIGAGHNGLTTGAYLARAGAKVLVVERRHETGGALVTEEFSGFRFNLHATYMMMLDVAPPYKDLGLEADGCVYIRPDVAASILKKDGTAVTLHGDLEKSVESIRRISPRDAERFREIYLEYKQMSDEYLIPATYGKPVGSAQLAGTYMETELGKKILEVSELTPYQICQSWGFETPELGALLLYLICMWGIDPTETNSSYLVPLYFNRMLNATLVRGGSHRLSSTLQKAGILAGMEVMENHEVKRIIMEDGAAVGVEVAPTGTDGPLIRIDAKSIVTSTDPTTTFGTFISEEEMQQRSKLCLNTARNWEWEHSSLFLCHLGLRKKPRFKAEDQDPAVQTAFIRVFGVESPEDVVKHFNEVMEGHLLHDIGHVTFTTDLDPNQAPQETEPGSAVARIEAVVPYAPAQGDWADVAGPYGDRLIAKLAEYMVDFDPADIIRRYQYTPVYIEMKIPQMKRGSFKHGAYVMTQMGYSRPNVQCSSNKTPIKGLYVCGASTFPGGMITFGGGYNAAKTVAQDMGLNIWWTEPDEVIAAREKGLLL</sequence>
<dbReference type="EMBL" id="JACHIB010000022">
    <property type="protein sequence ID" value="MBB6085241.1"/>
    <property type="molecule type" value="Genomic_DNA"/>
</dbReference>
<dbReference type="Gene3D" id="3.50.50.60">
    <property type="entry name" value="FAD/NAD(P)-binding domain"/>
    <property type="match status" value="2"/>
</dbReference>
<dbReference type="PANTHER" id="PTHR10668">
    <property type="entry name" value="PHYTOENE DEHYDROGENASE"/>
    <property type="match status" value="1"/>
</dbReference>
<organism evidence="1 2">
    <name type="scientific">Castellaniella defragrans</name>
    <name type="common">Alcaligenes defragrans</name>
    <dbReference type="NCBI Taxonomy" id="75697"/>
    <lineage>
        <taxon>Bacteria</taxon>
        <taxon>Pseudomonadati</taxon>
        <taxon>Pseudomonadota</taxon>
        <taxon>Betaproteobacteria</taxon>
        <taxon>Burkholderiales</taxon>
        <taxon>Alcaligenaceae</taxon>
        <taxon>Castellaniella</taxon>
    </lineage>
</organism>
<dbReference type="AlphaFoldDB" id="A0A7W9TRI9"/>
<protein>
    <submittedName>
        <fullName evidence="1">Phytoene dehydrogenase-like protein</fullName>
    </submittedName>
</protein>
<reference evidence="1 2" key="1">
    <citation type="submission" date="2020-08" db="EMBL/GenBank/DDBJ databases">
        <title>Genomic Encyclopedia of Type Strains, Phase IV (KMG-IV): sequencing the most valuable type-strain genomes for metagenomic binning, comparative biology and taxonomic classification.</title>
        <authorList>
            <person name="Goeker M."/>
        </authorList>
    </citation>
    <scope>NUCLEOTIDE SEQUENCE [LARGE SCALE GENOMIC DNA]</scope>
    <source>
        <strain evidence="1 2">DSM 12141</strain>
    </source>
</reference>
<gene>
    <name evidence="1" type="ORF">HNR28_003298</name>
</gene>